<name>A0ACC1IR49_9FUNG</name>
<reference evidence="1" key="1">
    <citation type="submission" date="2022-07" db="EMBL/GenBank/DDBJ databases">
        <title>Phylogenomic reconstructions and comparative analyses of Kickxellomycotina fungi.</title>
        <authorList>
            <person name="Reynolds N.K."/>
            <person name="Stajich J.E."/>
            <person name="Barry K."/>
            <person name="Grigoriev I.V."/>
            <person name="Crous P."/>
            <person name="Smith M.E."/>
        </authorList>
    </citation>
    <scope>NUCLEOTIDE SEQUENCE</scope>
    <source>
        <strain evidence="1">Benny 63K</strain>
    </source>
</reference>
<keyword evidence="2" id="KW-1185">Reference proteome</keyword>
<protein>
    <submittedName>
        <fullName evidence="1">Uncharacterized protein</fullName>
    </submittedName>
</protein>
<comment type="caution">
    <text evidence="1">The sequence shown here is derived from an EMBL/GenBank/DDBJ whole genome shotgun (WGS) entry which is preliminary data.</text>
</comment>
<sequence length="815" mass="90375">MPPNNDPDSQRRLHSQSHGNLQTPSYTGYSLVQNPANRIQEPAAPGLHHSNNVNNRIFRHHHEQQQPPQQRRQYSSNSSIPSPLSGNHSSASFRQTNWQAPGASQYSINKHASVASHHDLQSTLIARTSKIFHVIIVGGAFAGIRAAQDLESLIPPHMITITVVERRDQYFYNLGTLRSMVKPELIDLVWLPYDNIFRYPHNRVIKGEVTAVYPNSVILKSGRKMDFDALLVSTGSNYPPPCKYDTTTSSMQGKAEMHVYAEIVRVADSILIIGGGPTGVGLAAEIATEFPNKTIIIVHAGERLLPSESNSESMSRKAYKKLKALGVKVFLNERMVIPEDQPLKYRLESRWLKTNKGRMLFSNFQFLCNGITFNTSLMDTLDPVFKHNIIDEKSGQIQVLPTMQINNPELPWIFSAGDVCNTAGEKQAYRADSQGSHVAKCMAKMAQAWGHGDPRWYNVPLKQWHDPAQFMAVAMGPNSGVTETPWIVLGDLPTRIMKSRELFLQRRYREFNLDFPGIPKRAKTTSHNRGDEQRIASQTVLTREQISAPIVSQIKGPRVSRQNIEQQRIRARGGGTTDMGATSYDLSKAMARAAISAAESLDEQFDSDRVSLSQPSSRRTPTNKESIPYANFYSRHQYSTSSSEISERCPSDEEDVNNIISSHSRNVSQSTDSKPQSAQGSTTASEGSGSVCQQSEITRILPGYQNAESVCSSSSASVITSGTSESSSSSKAPSYTMSLMNGPILPRHHTKERSIFGGRSFFKSHTTIHEDSHSSANESTDEHAAHPRPHISSMFSSSISKRSASNLSINLEQLN</sequence>
<accession>A0ACC1IR49</accession>
<gene>
    <name evidence="1" type="ORF">LPJ66_002216</name>
</gene>
<proteinExistence type="predicted"/>
<dbReference type="EMBL" id="JANBPG010000166">
    <property type="protein sequence ID" value="KAJ1899283.1"/>
    <property type="molecule type" value="Genomic_DNA"/>
</dbReference>
<evidence type="ECO:0000313" key="1">
    <source>
        <dbReference type="EMBL" id="KAJ1899283.1"/>
    </source>
</evidence>
<dbReference type="Proteomes" id="UP001150581">
    <property type="component" value="Unassembled WGS sequence"/>
</dbReference>
<organism evidence="1 2">
    <name type="scientific">Kickxella alabastrina</name>
    <dbReference type="NCBI Taxonomy" id="61397"/>
    <lineage>
        <taxon>Eukaryota</taxon>
        <taxon>Fungi</taxon>
        <taxon>Fungi incertae sedis</taxon>
        <taxon>Zoopagomycota</taxon>
        <taxon>Kickxellomycotina</taxon>
        <taxon>Kickxellomycetes</taxon>
        <taxon>Kickxellales</taxon>
        <taxon>Kickxellaceae</taxon>
        <taxon>Kickxella</taxon>
    </lineage>
</organism>
<evidence type="ECO:0000313" key="2">
    <source>
        <dbReference type="Proteomes" id="UP001150581"/>
    </source>
</evidence>